<dbReference type="Proteomes" id="UP001589590">
    <property type="component" value="Unassembled WGS sequence"/>
</dbReference>
<keyword evidence="1" id="KW-1133">Transmembrane helix</keyword>
<keyword evidence="1" id="KW-0472">Membrane</keyword>
<gene>
    <name evidence="2" type="ORF">ACFFU1_00995</name>
</gene>
<reference evidence="2 3" key="1">
    <citation type="submission" date="2024-09" db="EMBL/GenBank/DDBJ databases">
        <authorList>
            <person name="Sun Q."/>
            <person name="Mori K."/>
        </authorList>
    </citation>
    <scope>NUCLEOTIDE SEQUENCE [LARGE SCALE GENOMIC DNA]</scope>
    <source>
        <strain evidence="2 3">CECT 8300</strain>
    </source>
</reference>
<name>A0ABV5GUZ2_9FLAO</name>
<proteinExistence type="predicted"/>
<evidence type="ECO:0000313" key="2">
    <source>
        <dbReference type="EMBL" id="MFB9103457.1"/>
    </source>
</evidence>
<comment type="caution">
    <text evidence="2">The sequence shown here is derived from an EMBL/GenBank/DDBJ whole genome shotgun (WGS) entry which is preliminary data.</text>
</comment>
<evidence type="ECO:0000313" key="3">
    <source>
        <dbReference type="Proteomes" id="UP001589590"/>
    </source>
</evidence>
<evidence type="ECO:0000256" key="1">
    <source>
        <dbReference type="SAM" id="Phobius"/>
    </source>
</evidence>
<organism evidence="2 3">
    <name type="scientific">Algibacter miyuki</name>
    <dbReference type="NCBI Taxonomy" id="1306933"/>
    <lineage>
        <taxon>Bacteria</taxon>
        <taxon>Pseudomonadati</taxon>
        <taxon>Bacteroidota</taxon>
        <taxon>Flavobacteriia</taxon>
        <taxon>Flavobacteriales</taxon>
        <taxon>Flavobacteriaceae</taxon>
        <taxon>Algibacter</taxon>
    </lineage>
</organism>
<dbReference type="RefSeq" id="WP_290269019.1">
    <property type="nucleotide sequence ID" value="NZ_JAUFQP010000007.1"/>
</dbReference>
<keyword evidence="1" id="KW-0812">Transmembrane</keyword>
<keyword evidence="3" id="KW-1185">Reference proteome</keyword>
<protein>
    <recommendedName>
        <fullName evidence="4">2TM domain-containing protein</fullName>
    </recommendedName>
</protein>
<feature type="transmembrane region" description="Helical" evidence="1">
    <location>
        <begin position="64"/>
        <end position="80"/>
    </location>
</feature>
<sequence>MKALNIATFQKKSINNRHSNTIEKANKRANWLLKRIVLHIIWGVINLAALIYFSTIITGTPWEFFFLAFGIIYCTAYWIIASKIFDKLIGDEIENISK</sequence>
<dbReference type="EMBL" id="JBHMFA010000001">
    <property type="protein sequence ID" value="MFB9103457.1"/>
    <property type="molecule type" value="Genomic_DNA"/>
</dbReference>
<evidence type="ECO:0008006" key="4">
    <source>
        <dbReference type="Google" id="ProtNLM"/>
    </source>
</evidence>
<feature type="transmembrane region" description="Helical" evidence="1">
    <location>
        <begin position="36"/>
        <end position="58"/>
    </location>
</feature>
<accession>A0ABV5GUZ2</accession>